<dbReference type="EMBL" id="VSSQ01000025">
    <property type="protein sequence ID" value="MPL64498.1"/>
    <property type="molecule type" value="Genomic_DNA"/>
</dbReference>
<dbReference type="InterPro" id="IPR020559">
    <property type="entry name" value="PRibGlycinamide_synth_CS"/>
</dbReference>
<dbReference type="InterPro" id="IPR020560">
    <property type="entry name" value="PRibGlycinamide_synth_C-dom"/>
</dbReference>
<dbReference type="FunFam" id="3.90.650.10:FF:000011">
    <property type="entry name" value="Phosphoribosylformylglycinamidine cyclo-ligase"/>
    <property type="match status" value="1"/>
</dbReference>
<dbReference type="Pfam" id="PF01071">
    <property type="entry name" value="GARS_A"/>
    <property type="match status" value="1"/>
</dbReference>
<dbReference type="InterPro" id="IPR013815">
    <property type="entry name" value="ATP_grasp_subdomain_1"/>
</dbReference>
<dbReference type="Pfam" id="PF00586">
    <property type="entry name" value="AIRS"/>
    <property type="match status" value="1"/>
</dbReference>
<dbReference type="SMART" id="SM01209">
    <property type="entry name" value="GARS_A"/>
    <property type="match status" value="1"/>
</dbReference>
<feature type="domain" description="ATP-grasp" evidence="21">
    <location>
        <begin position="111"/>
        <end position="317"/>
    </location>
</feature>
<keyword evidence="11" id="KW-0479">Metal-binding</keyword>
<dbReference type="AlphaFoldDB" id="A0A644TC53"/>
<dbReference type="GO" id="GO:0005829">
    <property type="term" value="C:cytosol"/>
    <property type="evidence" value="ECO:0007669"/>
    <property type="project" value="TreeGrafter"/>
</dbReference>
<dbReference type="UniPathway" id="UPA00074">
    <property type="reaction ID" value="UER00125"/>
</dbReference>
<dbReference type="GO" id="GO:0006189">
    <property type="term" value="P:'de novo' IMP biosynthetic process"/>
    <property type="evidence" value="ECO:0007669"/>
    <property type="project" value="UniProtKB-UniPathway"/>
</dbReference>
<dbReference type="InterPro" id="IPR020561">
    <property type="entry name" value="PRibGlycinamid_synth_ATP-grasp"/>
</dbReference>
<dbReference type="HAMAP" id="MF_00138">
    <property type="entry name" value="GARS"/>
    <property type="match status" value="1"/>
</dbReference>
<comment type="pathway">
    <text evidence="3">Purine metabolism; IMP biosynthesis via de novo pathway; N(1)-(5-phospho-D-ribosyl)glycinamide from 5-phospho-alpha-D-ribose 1-diphosphate: step 2/2.</text>
</comment>
<dbReference type="NCBIfam" id="TIGR00878">
    <property type="entry name" value="purM"/>
    <property type="match status" value="1"/>
</dbReference>
<dbReference type="SUPFAM" id="SSF56042">
    <property type="entry name" value="PurM C-terminal domain-like"/>
    <property type="match status" value="1"/>
</dbReference>
<dbReference type="InterPro" id="IPR000115">
    <property type="entry name" value="PRibGlycinamide_synth"/>
</dbReference>
<evidence type="ECO:0000256" key="18">
    <source>
        <dbReference type="ARBA" id="ARBA00032931"/>
    </source>
</evidence>
<gene>
    <name evidence="22" type="primary">purD_4</name>
    <name evidence="22" type="ORF">SDC9_10153</name>
</gene>
<dbReference type="Gene3D" id="3.30.1330.10">
    <property type="entry name" value="PurM-like, N-terminal domain"/>
    <property type="match status" value="1"/>
</dbReference>
<dbReference type="PROSITE" id="PS50975">
    <property type="entry name" value="ATP_GRASP"/>
    <property type="match status" value="1"/>
</dbReference>
<evidence type="ECO:0000256" key="6">
    <source>
        <dbReference type="ARBA" id="ARBA00013047"/>
    </source>
</evidence>
<evidence type="ECO:0000256" key="16">
    <source>
        <dbReference type="ARBA" id="ARBA00023268"/>
    </source>
</evidence>
<accession>A0A644TC53</accession>
<dbReference type="InterPro" id="IPR004733">
    <property type="entry name" value="PurM_cligase"/>
</dbReference>
<evidence type="ECO:0000256" key="17">
    <source>
        <dbReference type="ARBA" id="ARBA00031908"/>
    </source>
</evidence>
<comment type="similarity">
    <text evidence="4">In the N-terminal section; belongs to the GARS family.</text>
</comment>
<dbReference type="FunFam" id="3.30.1330.10:FF:000001">
    <property type="entry name" value="Phosphoribosylformylglycinamidine cyclo-ligase"/>
    <property type="match status" value="1"/>
</dbReference>
<keyword evidence="12" id="KW-0547">Nucleotide-binding</keyword>
<dbReference type="InterPro" id="IPR020562">
    <property type="entry name" value="PRibGlycinamide_synth_N"/>
</dbReference>
<dbReference type="SUPFAM" id="SSF52440">
    <property type="entry name" value="PreATP-grasp domain"/>
    <property type="match status" value="1"/>
</dbReference>
<keyword evidence="16" id="KW-0511">Multifunctional enzyme</keyword>
<dbReference type="GO" id="GO:0004641">
    <property type="term" value="F:phosphoribosylformylglycinamidine cyclo-ligase activity"/>
    <property type="evidence" value="ECO:0007669"/>
    <property type="project" value="UniProtKB-EC"/>
</dbReference>
<evidence type="ECO:0000256" key="14">
    <source>
        <dbReference type="ARBA" id="ARBA00022840"/>
    </source>
</evidence>
<dbReference type="InterPro" id="IPR016188">
    <property type="entry name" value="PurM-like_N"/>
</dbReference>
<dbReference type="Gene3D" id="3.90.600.10">
    <property type="entry name" value="Phosphoribosylglycinamide synthetase, C-terminal domain"/>
    <property type="match status" value="1"/>
</dbReference>
<evidence type="ECO:0000259" key="21">
    <source>
        <dbReference type="PROSITE" id="PS50975"/>
    </source>
</evidence>
<dbReference type="GO" id="GO:0046084">
    <property type="term" value="P:adenine biosynthetic process"/>
    <property type="evidence" value="ECO:0007669"/>
    <property type="project" value="TreeGrafter"/>
</dbReference>
<dbReference type="PANTHER" id="PTHR10520">
    <property type="entry name" value="TRIFUNCTIONAL PURINE BIOSYNTHETIC PROTEIN ADENOSINE-3-RELATED"/>
    <property type="match status" value="1"/>
</dbReference>
<evidence type="ECO:0000256" key="15">
    <source>
        <dbReference type="ARBA" id="ARBA00023211"/>
    </source>
</evidence>
<evidence type="ECO:0000256" key="13">
    <source>
        <dbReference type="ARBA" id="ARBA00022755"/>
    </source>
</evidence>
<evidence type="ECO:0000256" key="20">
    <source>
        <dbReference type="ARBA" id="ARBA00049057"/>
    </source>
</evidence>
<name>A0A644TC53_9ZZZZ</name>
<evidence type="ECO:0000256" key="9">
    <source>
        <dbReference type="ARBA" id="ARBA00022490"/>
    </source>
</evidence>
<organism evidence="22">
    <name type="scientific">bioreactor metagenome</name>
    <dbReference type="NCBI Taxonomy" id="1076179"/>
    <lineage>
        <taxon>unclassified sequences</taxon>
        <taxon>metagenomes</taxon>
        <taxon>ecological metagenomes</taxon>
    </lineage>
</organism>
<keyword evidence="14" id="KW-0067">ATP-binding</keyword>
<evidence type="ECO:0000256" key="2">
    <source>
        <dbReference type="ARBA" id="ARBA00004686"/>
    </source>
</evidence>
<comment type="similarity">
    <text evidence="5">Belongs to the AIR synthase family.</text>
</comment>
<evidence type="ECO:0000256" key="7">
    <source>
        <dbReference type="ARBA" id="ARBA00013255"/>
    </source>
</evidence>
<dbReference type="SUPFAM" id="SSF55326">
    <property type="entry name" value="PurM N-terminal domain-like"/>
    <property type="match status" value="1"/>
</dbReference>
<dbReference type="SUPFAM" id="SSF51246">
    <property type="entry name" value="Rudiment single hybrid motif"/>
    <property type="match status" value="1"/>
</dbReference>
<proteinExistence type="inferred from homology"/>
<evidence type="ECO:0000256" key="3">
    <source>
        <dbReference type="ARBA" id="ARBA00005174"/>
    </source>
</evidence>
<dbReference type="InterPro" id="IPR037123">
    <property type="entry name" value="PRibGlycinamide_synth_C_sf"/>
</dbReference>
<evidence type="ECO:0000256" key="12">
    <source>
        <dbReference type="ARBA" id="ARBA00022741"/>
    </source>
</evidence>
<dbReference type="SUPFAM" id="SSF56059">
    <property type="entry name" value="Glutathione synthetase ATP-binding domain-like"/>
    <property type="match status" value="1"/>
</dbReference>
<dbReference type="InterPro" id="IPR011054">
    <property type="entry name" value="Rudment_hybrid_motif"/>
</dbReference>
<keyword evidence="9" id="KW-0963">Cytoplasm</keyword>
<dbReference type="Pfam" id="PF02844">
    <property type="entry name" value="GARS_N"/>
    <property type="match status" value="1"/>
</dbReference>
<dbReference type="SMART" id="SM01210">
    <property type="entry name" value="GARS_C"/>
    <property type="match status" value="1"/>
</dbReference>
<comment type="pathway">
    <text evidence="2">Purine metabolism; IMP biosynthesis via de novo pathway; 5-amino-1-(5-phospho-D-ribosyl)imidazole from N(2)-formyl-N(1)-(5-phospho-D-ribosyl)glycinamide: step 2/2.</text>
</comment>
<evidence type="ECO:0000256" key="5">
    <source>
        <dbReference type="ARBA" id="ARBA00010280"/>
    </source>
</evidence>
<evidence type="ECO:0000256" key="11">
    <source>
        <dbReference type="ARBA" id="ARBA00022723"/>
    </source>
</evidence>
<dbReference type="Gene3D" id="3.90.650.10">
    <property type="entry name" value="PurM-like C-terminal domain"/>
    <property type="match status" value="1"/>
</dbReference>
<dbReference type="Gene3D" id="3.30.1490.20">
    <property type="entry name" value="ATP-grasp fold, A domain"/>
    <property type="match status" value="1"/>
</dbReference>
<dbReference type="PROSITE" id="PS00184">
    <property type="entry name" value="GARS"/>
    <property type="match status" value="1"/>
</dbReference>
<evidence type="ECO:0000256" key="1">
    <source>
        <dbReference type="ARBA" id="ARBA00004496"/>
    </source>
</evidence>
<keyword evidence="15" id="KW-0464">Manganese</keyword>
<evidence type="ECO:0000256" key="8">
    <source>
        <dbReference type="ARBA" id="ARBA00020367"/>
    </source>
</evidence>
<dbReference type="GO" id="GO:0004637">
    <property type="term" value="F:phosphoribosylamine-glycine ligase activity"/>
    <property type="evidence" value="ECO:0007669"/>
    <property type="project" value="UniProtKB-EC"/>
</dbReference>
<keyword evidence="10 22" id="KW-0436">Ligase</keyword>
<dbReference type="NCBIfam" id="TIGR00877">
    <property type="entry name" value="purD"/>
    <property type="match status" value="1"/>
</dbReference>
<dbReference type="GO" id="GO:0046872">
    <property type="term" value="F:metal ion binding"/>
    <property type="evidence" value="ECO:0007669"/>
    <property type="project" value="UniProtKB-KW"/>
</dbReference>
<comment type="subcellular location">
    <subcellularLocation>
        <location evidence="1">Cytoplasm</location>
    </subcellularLocation>
</comment>
<dbReference type="CDD" id="cd02196">
    <property type="entry name" value="PurM"/>
    <property type="match status" value="1"/>
</dbReference>
<dbReference type="InterPro" id="IPR036921">
    <property type="entry name" value="PurM-like_N_sf"/>
</dbReference>
<evidence type="ECO:0000256" key="19">
    <source>
        <dbReference type="ARBA" id="ARBA00033093"/>
    </source>
</evidence>
<dbReference type="EC" id="6.3.3.1" evidence="6"/>
<dbReference type="InterPro" id="IPR010918">
    <property type="entry name" value="PurM-like_C_dom"/>
</dbReference>
<protein>
    <recommendedName>
        <fullName evidence="8">Phosphoribosylformylglycinamidine cyclo-ligase</fullName>
        <ecNumber evidence="6">6.3.3.1</ecNumber>
        <ecNumber evidence="7">6.3.4.13</ecNumber>
    </recommendedName>
    <alternativeName>
        <fullName evidence="18">AIR synthase</fullName>
    </alternativeName>
    <alternativeName>
        <fullName evidence="19">AIRS</fullName>
    </alternativeName>
    <alternativeName>
        <fullName evidence="17">Phosphoribosyl-aminoimidazole synthetase</fullName>
    </alternativeName>
</protein>
<sequence>MNLLVVGSGAREHAIAWKLSSSSIVERLYCAPGNAGTAGLGVNLNLRADDIPGILGAVLDYDIDLVVVGPELPLSLGLTDRLKQLRPAKPPLCFGPSAAAARIESSKSYAKSFMRRQGIPTADFRVFGDLGEALRFIQSPPWPFVVKATGLASGKGVFLPESPGEAGTILESLMEGKSLGDAGSEVVIEERLVGEELSLLGFCDGRNVRVMPPAQDHKRLLENDAGPNTGGMGAIALSGPEALAQVRALADRFLLGACRGLAEEGAPFVGTLYAGLIMTKEGPKALEYNCRFGDPETQALLPLLESDLGEVMLACVQGRLDEYPLRWKQGACATVVLASEGYARDSGPDKPRAVADYGAGDDSYVFHGATRTSPSGDIEAVGGRLLSVSAWADSLPAASRAAYARLALIDLPRSRYRRDIGKGRSIAAGFASSSAAPSGSPPGKTSSAGSYAAAGVDIEAGEKAVELMTAAVRSTYGPAVLAGIGSFGGMYDASGLAGMEEPVLVASTDGVGTKVKLASRFGSFSTIGMDIVNHCVDDILVQGARPLFFLDYIASPKLDPAMVAAAVEGMSKACRESGCALIGGETAEMPGVYFPGEFDLAGAIVGVVEKSRRLPAEDVRAGDLLVGFTSSGLHTNGFSLARSIFSDEDYQSYSDILGKPLHRALLEPHRSYLPLLSPVLEKEPGLIKALAHITGGGFEGNVPRILPGGLDALIHVDTWPMPALFKLIMEKGRVPGAEMYRVFNMGIGMVAVIAPENLGRLVSLVNEKSYLIGELAQGKGAVILDGLPDRAPKASPKGGSAR</sequence>
<dbReference type="InterPro" id="IPR011761">
    <property type="entry name" value="ATP-grasp"/>
</dbReference>
<dbReference type="Pfam" id="PF02769">
    <property type="entry name" value="AIRS_C"/>
    <property type="match status" value="1"/>
</dbReference>
<keyword evidence="13" id="KW-0658">Purine biosynthesis</keyword>
<comment type="caution">
    <text evidence="22">The sequence shown here is derived from an EMBL/GenBank/DDBJ whole genome shotgun (WGS) entry which is preliminary data.</text>
</comment>
<dbReference type="EC" id="6.3.4.13" evidence="7"/>
<dbReference type="Pfam" id="PF02843">
    <property type="entry name" value="GARS_C"/>
    <property type="match status" value="1"/>
</dbReference>
<dbReference type="Gene3D" id="3.40.50.20">
    <property type="match status" value="1"/>
</dbReference>
<dbReference type="GO" id="GO:0005524">
    <property type="term" value="F:ATP binding"/>
    <property type="evidence" value="ECO:0007669"/>
    <property type="project" value="UniProtKB-KW"/>
</dbReference>
<dbReference type="InterPro" id="IPR016185">
    <property type="entry name" value="PreATP-grasp_dom_sf"/>
</dbReference>
<dbReference type="HAMAP" id="MF_00741">
    <property type="entry name" value="AIRS"/>
    <property type="match status" value="1"/>
</dbReference>
<dbReference type="Gene3D" id="3.30.470.20">
    <property type="entry name" value="ATP-grasp fold, B domain"/>
    <property type="match status" value="1"/>
</dbReference>
<dbReference type="InterPro" id="IPR036676">
    <property type="entry name" value="PurM-like_C_sf"/>
</dbReference>
<evidence type="ECO:0000313" key="22">
    <source>
        <dbReference type="EMBL" id="MPL64498.1"/>
    </source>
</evidence>
<dbReference type="PANTHER" id="PTHR10520:SF12">
    <property type="entry name" value="TRIFUNCTIONAL PURINE BIOSYNTHETIC PROTEIN ADENOSINE-3"/>
    <property type="match status" value="1"/>
</dbReference>
<evidence type="ECO:0000256" key="10">
    <source>
        <dbReference type="ARBA" id="ARBA00022598"/>
    </source>
</evidence>
<comment type="catalytic activity">
    <reaction evidence="20">
        <text>2-formamido-N(1)-(5-O-phospho-beta-D-ribosyl)acetamidine + ATP = 5-amino-1-(5-phospho-beta-D-ribosyl)imidazole + ADP + phosphate + H(+)</text>
        <dbReference type="Rhea" id="RHEA:23032"/>
        <dbReference type="ChEBI" id="CHEBI:15378"/>
        <dbReference type="ChEBI" id="CHEBI:30616"/>
        <dbReference type="ChEBI" id="CHEBI:43474"/>
        <dbReference type="ChEBI" id="CHEBI:137981"/>
        <dbReference type="ChEBI" id="CHEBI:147287"/>
        <dbReference type="ChEBI" id="CHEBI:456216"/>
        <dbReference type="EC" id="6.3.3.1"/>
    </reaction>
</comment>
<evidence type="ECO:0000256" key="4">
    <source>
        <dbReference type="ARBA" id="ARBA00007423"/>
    </source>
</evidence>
<reference evidence="22" key="1">
    <citation type="submission" date="2019-08" db="EMBL/GenBank/DDBJ databases">
        <authorList>
            <person name="Kucharzyk K."/>
            <person name="Murdoch R.W."/>
            <person name="Higgins S."/>
            <person name="Loffler F."/>
        </authorList>
    </citation>
    <scope>NUCLEOTIDE SEQUENCE</scope>
</reference>